<dbReference type="OrthoDB" id="10023328at2759"/>
<evidence type="ECO:0000259" key="13">
    <source>
        <dbReference type="Pfam" id="PF02195"/>
    </source>
</evidence>
<keyword evidence="6" id="KW-0049">Antioxidant</keyword>
<dbReference type="CDD" id="cd16395">
    <property type="entry name" value="Srx"/>
    <property type="match status" value="1"/>
</dbReference>
<dbReference type="Proteomes" id="UP000765507">
    <property type="component" value="Unassembled WGS sequence"/>
</dbReference>
<evidence type="ECO:0000256" key="9">
    <source>
        <dbReference type="ARBA" id="ARBA00047514"/>
    </source>
</evidence>
<evidence type="ECO:0000256" key="4">
    <source>
        <dbReference type="ARBA" id="ARBA00022741"/>
    </source>
</evidence>
<protein>
    <recommendedName>
        <fullName evidence="11">Sulfiredoxin-1</fullName>
        <ecNumber evidence="2">1.8.98.2</ecNumber>
    </recommendedName>
</protein>
<dbReference type="PANTHER" id="PTHR21348">
    <property type="match status" value="1"/>
</dbReference>
<evidence type="ECO:0000256" key="11">
    <source>
        <dbReference type="ARBA" id="ARBA00068541"/>
    </source>
</evidence>
<keyword evidence="7" id="KW-0560">Oxidoreductase</keyword>
<comment type="caution">
    <text evidence="14">The sequence shown here is derived from an EMBL/GenBank/DDBJ whole genome shotgun (WGS) entry which is preliminary data.</text>
</comment>
<name>A0A8T1TBK8_CHESE</name>
<dbReference type="PANTHER" id="PTHR21348:SF2">
    <property type="entry name" value="SULFIREDOXIN-1"/>
    <property type="match status" value="1"/>
</dbReference>
<comment type="catalytic activity">
    <reaction evidence="9">
        <text>S-hydroxy-S-oxy-L-cysteinyl-[peroxiredoxin] + [protein]-dithiol + ATP = S-hydroxy-L-cysteinyl-[peroxiredoxin] + [protein]-disulfide + ADP + phosphate</text>
        <dbReference type="Rhea" id="RHEA:17545"/>
        <dbReference type="Rhea" id="RHEA-COMP:10593"/>
        <dbReference type="Rhea" id="RHEA-COMP:10594"/>
        <dbReference type="Rhea" id="RHEA-COMP:13681"/>
        <dbReference type="Rhea" id="RHEA-COMP:17976"/>
        <dbReference type="ChEBI" id="CHEBI:29950"/>
        <dbReference type="ChEBI" id="CHEBI:30616"/>
        <dbReference type="ChEBI" id="CHEBI:43474"/>
        <dbReference type="ChEBI" id="CHEBI:50058"/>
        <dbReference type="ChEBI" id="CHEBI:61973"/>
        <dbReference type="ChEBI" id="CHEBI:61974"/>
        <dbReference type="ChEBI" id="CHEBI:456216"/>
        <dbReference type="EC" id="1.8.98.2"/>
    </reaction>
</comment>
<evidence type="ECO:0000256" key="6">
    <source>
        <dbReference type="ARBA" id="ARBA00022862"/>
    </source>
</evidence>
<organism evidence="14 15">
    <name type="scientific">Chelydra serpentina</name>
    <name type="common">Snapping turtle</name>
    <name type="synonym">Testudo serpentina</name>
    <dbReference type="NCBI Taxonomy" id="8475"/>
    <lineage>
        <taxon>Eukaryota</taxon>
        <taxon>Metazoa</taxon>
        <taxon>Chordata</taxon>
        <taxon>Craniata</taxon>
        <taxon>Vertebrata</taxon>
        <taxon>Euteleostomi</taxon>
        <taxon>Archelosauria</taxon>
        <taxon>Testudinata</taxon>
        <taxon>Testudines</taxon>
        <taxon>Cryptodira</taxon>
        <taxon>Durocryptodira</taxon>
        <taxon>Americhelydia</taxon>
        <taxon>Chelydroidea</taxon>
        <taxon>Chelydridae</taxon>
        <taxon>Chelydra</taxon>
    </lineage>
</organism>
<keyword evidence="3" id="KW-0488">Methylation</keyword>
<dbReference type="EMBL" id="JAHGAV010000017">
    <property type="protein sequence ID" value="KAG6938498.1"/>
    <property type="molecule type" value="Genomic_DNA"/>
</dbReference>
<feature type="region of interest" description="Disordered" evidence="12">
    <location>
        <begin position="102"/>
        <end position="128"/>
    </location>
</feature>
<evidence type="ECO:0000256" key="3">
    <source>
        <dbReference type="ARBA" id="ARBA00022481"/>
    </source>
</evidence>
<reference evidence="14 15" key="1">
    <citation type="journal article" date="2020" name="G3 (Bethesda)">
        <title>Draft Genome of the Common Snapping Turtle, Chelydra serpentina, a Model for Phenotypic Plasticity in Reptiles.</title>
        <authorList>
            <person name="Das D."/>
            <person name="Singh S.K."/>
            <person name="Bierstedt J."/>
            <person name="Erickson A."/>
            <person name="Galli G.L.J."/>
            <person name="Crossley D.A. 2nd"/>
            <person name="Rhen T."/>
        </authorList>
    </citation>
    <scope>NUCLEOTIDE SEQUENCE [LARGE SCALE GENOMIC DNA]</scope>
    <source>
        <strain evidence="14">KW</strain>
    </source>
</reference>
<evidence type="ECO:0000313" key="15">
    <source>
        <dbReference type="Proteomes" id="UP000765507"/>
    </source>
</evidence>
<comment type="function">
    <text evidence="10">Contributes to oxidative stress resistance by reducing cysteine-sulfinic acid formed under exposure to oxidants in the peroxiredoxins PRDX1, PRDX2, PRDX3 and PRDX4. Does not act on PRDX5 or PRDX6. May catalyze the reduction in a multi-step process by acting both as a specific phosphotransferase and a thioltransferase.</text>
</comment>
<evidence type="ECO:0000256" key="7">
    <source>
        <dbReference type="ARBA" id="ARBA00023002"/>
    </source>
</evidence>
<dbReference type="SUPFAM" id="SSF110849">
    <property type="entry name" value="ParB/Sulfiredoxin"/>
    <property type="match status" value="1"/>
</dbReference>
<evidence type="ECO:0000256" key="2">
    <source>
        <dbReference type="ARBA" id="ARBA00013055"/>
    </source>
</evidence>
<dbReference type="GO" id="GO:0034599">
    <property type="term" value="P:cellular response to oxidative stress"/>
    <property type="evidence" value="ECO:0007669"/>
    <property type="project" value="TreeGrafter"/>
</dbReference>
<dbReference type="GO" id="GO:0005524">
    <property type="term" value="F:ATP binding"/>
    <property type="evidence" value="ECO:0007669"/>
    <property type="project" value="UniProtKB-KW"/>
</dbReference>
<dbReference type="AlphaFoldDB" id="A0A8T1TBK8"/>
<dbReference type="InterPro" id="IPR016692">
    <property type="entry name" value="Sulfiredoxin"/>
</dbReference>
<evidence type="ECO:0000256" key="5">
    <source>
        <dbReference type="ARBA" id="ARBA00022840"/>
    </source>
</evidence>
<dbReference type="FunFam" id="3.90.1530.10:FF:000001">
    <property type="entry name" value="Sulfiredoxin"/>
    <property type="match status" value="1"/>
</dbReference>
<accession>A0A8T1TBK8</accession>
<evidence type="ECO:0000256" key="10">
    <source>
        <dbReference type="ARBA" id="ARBA00059800"/>
    </source>
</evidence>
<evidence type="ECO:0000256" key="12">
    <source>
        <dbReference type="SAM" id="MobiDB-lite"/>
    </source>
</evidence>
<evidence type="ECO:0000313" key="14">
    <source>
        <dbReference type="EMBL" id="KAG6938498.1"/>
    </source>
</evidence>
<sequence length="228" mass="24470">PVGEGEARCTLTVTQPHWPCRKQPPSTPHTVTQPQAESTEWKLCAAEKSTRGSDPGEVELGWGNSFLCTPLQSTPGRCTPGGSGAAADAAGEGRCVLRGAPGRGRATAMASRGPAEEDQGNRSIHSDNIPAVHNVPMRVLIRPIPSVLEESKVTSLVKTIQEEADRVPPIDILWIKGSQGGDYFYSFGGCHRYAAYKQLNRETIPAKIIPSNISDLRTYLGASTPDLR</sequence>
<keyword evidence="4" id="KW-0547">Nucleotide-binding</keyword>
<dbReference type="GO" id="GO:0005737">
    <property type="term" value="C:cytoplasm"/>
    <property type="evidence" value="ECO:0007669"/>
    <property type="project" value="TreeGrafter"/>
</dbReference>
<evidence type="ECO:0000256" key="8">
    <source>
        <dbReference type="ARBA" id="ARBA00023157"/>
    </source>
</evidence>
<comment type="similarity">
    <text evidence="1">Belongs to the sulfiredoxin family.</text>
</comment>
<evidence type="ECO:0000256" key="1">
    <source>
        <dbReference type="ARBA" id="ARBA00009609"/>
    </source>
</evidence>
<proteinExistence type="inferred from homology"/>
<dbReference type="Gene3D" id="3.90.1530.10">
    <property type="entry name" value="Conserved hypothetical protein from pyrococcus furiosus pfu- 392566-001, ParB domain"/>
    <property type="match status" value="1"/>
</dbReference>
<gene>
    <name evidence="14" type="primary">SRXN1</name>
    <name evidence="14" type="ORF">G0U57_005758</name>
</gene>
<dbReference type="Pfam" id="PF02195">
    <property type="entry name" value="ParB_N"/>
    <property type="match status" value="1"/>
</dbReference>
<keyword evidence="5" id="KW-0067">ATP-binding</keyword>
<feature type="domain" description="ParB-like N-terminal" evidence="13">
    <location>
        <begin position="132"/>
        <end position="220"/>
    </location>
</feature>
<keyword evidence="8" id="KW-1015">Disulfide bond</keyword>
<dbReference type="InterPro" id="IPR003115">
    <property type="entry name" value="ParB_N"/>
</dbReference>
<dbReference type="InterPro" id="IPR036086">
    <property type="entry name" value="ParB/Sulfiredoxin_sf"/>
</dbReference>
<dbReference type="EC" id="1.8.98.2" evidence="2"/>
<dbReference type="GO" id="GO:0032542">
    <property type="term" value="F:sulfiredoxin activity"/>
    <property type="evidence" value="ECO:0007669"/>
    <property type="project" value="UniProtKB-EC"/>
</dbReference>
<feature type="non-terminal residue" evidence="14">
    <location>
        <position position="228"/>
    </location>
</feature>
<keyword evidence="15" id="KW-1185">Reference proteome</keyword>